<dbReference type="EMBL" id="CP063164">
    <property type="protein sequence ID" value="QOR61029.1"/>
    <property type="molecule type" value="Genomic_DNA"/>
</dbReference>
<dbReference type="SUPFAM" id="SSF143447">
    <property type="entry name" value="AMMECR1-like"/>
    <property type="match status" value="1"/>
</dbReference>
<dbReference type="AlphaFoldDB" id="A0A7M1S2Q5"/>
<evidence type="ECO:0000313" key="2">
    <source>
        <dbReference type="EMBL" id="QOR61029.1"/>
    </source>
</evidence>
<feature type="domain" description="AMMECR1" evidence="1">
    <location>
        <begin position="2"/>
        <end position="187"/>
    </location>
</feature>
<organism evidence="2 3">
    <name type="scientific">Sulfurovum indicum</name>
    <dbReference type="NCBI Taxonomy" id="2779528"/>
    <lineage>
        <taxon>Bacteria</taxon>
        <taxon>Pseudomonadati</taxon>
        <taxon>Campylobacterota</taxon>
        <taxon>Epsilonproteobacteria</taxon>
        <taxon>Campylobacterales</taxon>
        <taxon>Sulfurovaceae</taxon>
        <taxon>Sulfurovum</taxon>
    </lineage>
</organism>
<dbReference type="Proteomes" id="UP000595074">
    <property type="component" value="Chromosome"/>
</dbReference>
<dbReference type="InterPro" id="IPR023473">
    <property type="entry name" value="AMMECR1"/>
</dbReference>
<dbReference type="PROSITE" id="PS51112">
    <property type="entry name" value="AMMECR1"/>
    <property type="match status" value="1"/>
</dbReference>
<dbReference type="InterPro" id="IPR002733">
    <property type="entry name" value="AMMECR1_domain"/>
</dbReference>
<dbReference type="KEGG" id="sinu:IMZ28_06060"/>
<proteinExistence type="predicted"/>
<dbReference type="NCBIfam" id="TIGR04335">
    <property type="entry name" value="AmmeMemoSam_A"/>
    <property type="match status" value="1"/>
</dbReference>
<dbReference type="NCBIfam" id="TIGR00296">
    <property type="entry name" value="TIGR00296 family protein"/>
    <property type="match status" value="1"/>
</dbReference>
<protein>
    <submittedName>
        <fullName evidence="2">AmmeMemoRadiSam system protein A</fullName>
    </submittedName>
</protein>
<gene>
    <name evidence="2" type="primary">amrA</name>
    <name evidence="2" type="ORF">IMZ28_06060</name>
</gene>
<dbReference type="RefSeq" id="WP_197547701.1">
    <property type="nucleotide sequence ID" value="NZ_CP063164.1"/>
</dbReference>
<dbReference type="InterPro" id="IPR027623">
    <property type="entry name" value="AmmeMemoSam_A"/>
</dbReference>
<accession>A0A7M1S2Q5</accession>
<sequence length="187" mass="21015">MGKKEVLLKLARAAIAQKFGIDYGVDMETLRRENPWLSKKGAAFVTLNKKADGTLRGCIGSIIAHRALYEDIIQNAQSAAFGDPRFDALSPEEFDKITIEVSLLTEPKLLPYTSAADLKSKLRPGIDGVILKKGPYQATFLPQVWEQLPTFESFMTHLCQKAGMVSNCLEEHPEIFVYQAEEYYENR</sequence>
<dbReference type="InterPro" id="IPR036071">
    <property type="entry name" value="AMMECR1_dom_sf"/>
</dbReference>
<evidence type="ECO:0000259" key="1">
    <source>
        <dbReference type="PROSITE" id="PS51112"/>
    </source>
</evidence>
<dbReference type="PANTHER" id="PTHR13016:SF0">
    <property type="entry name" value="AMME SYNDROME CANDIDATE GENE 1 PROTEIN"/>
    <property type="match status" value="1"/>
</dbReference>
<dbReference type="Gene3D" id="3.30.700.20">
    <property type="entry name" value="Hypothetical protein ph0010, domain 1"/>
    <property type="match status" value="1"/>
</dbReference>
<reference evidence="2 3" key="1">
    <citation type="submission" date="2020-10" db="EMBL/GenBank/DDBJ databases">
        <title>The genome of sulfurovum sp.</title>
        <authorList>
            <person name="Xie S."/>
            <person name="Shao Z."/>
            <person name="Jiang L."/>
        </authorList>
    </citation>
    <scope>NUCLEOTIDE SEQUENCE [LARGE SCALE GENOMIC DNA]</scope>
    <source>
        <strain evidence="2 3">ST-419</strain>
    </source>
</reference>
<keyword evidence="3" id="KW-1185">Reference proteome</keyword>
<dbReference type="PANTHER" id="PTHR13016">
    <property type="entry name" value="AMMECR1 HOMOLOG"/>
    <property type="match status" value="1"/>
</dbReference>
<evidence type="ECO:0000313" key="3">
    <source>
        <dbReference type="Proteomes" id="UP000595074"/>
    </source>
</evidence>
<dbReference type="Gene3D" id="3.30.1490.150">
    <property type="entry name" value="Hypothetical protein ph0010, domain 2"/>
    <property type="match status" value="1"/>
</dbReference>
<name>A0A7M1S2Q5_9BACT</name>
<dbReference type="Pfam" id="PF01871">
    <property type="entry name" value="AMMECR1"/>
    <property type="match status" value="1"/>
</dbReference>
<dbReference type="InterPro" id="IPR027485">
    <property type="entry name" value="AMMECR1_N"/>
</dbReference>